<dbReference type="SUPFAM" id="SSF69318">
    <property type="entry name" value="Integrin alpha N-terminal domain"/>
    <property type="match status" value="3"/>
</dbReference>
<dbReference type="Gene3D" id="2.60.40.2030">
    <property type="match status" value="1"/>
</dbReference>
<dbReference type="Proteomes" id="UP000326837">
    <property type="component" value="Chromosome"/>
</dbReference>
<dbReference type="SUPFAM" id="SSF141072">
    <property type="entry name" value="CalX-like"/>
    <property type="match status" value="1"/>
</dbReference>
<dbReference type="InterPro" id="IPR038081">
    <property type="entry name" value="CalX-like_sf"/>
</dbReference>
<dbReference type="GO" id="GO:0000272">
    <property type="term" value="P:polysaccharide catabolic process"/>
    <property type="evidence" value="ECO:0007669"/>
    <property type="project" value="InterPro"/>
</dbReference>
<accession>A0A5K7XA52</accession>
<reference evidence="5" key="1">
    <citation type="submission" date="2019-10" db="EMBL/GenBank/DDBJ databases">
        <title>Lacipirellula parvula gen. nov., sp. nov., representing a lineage of planctomycetes widespread in freshwater anoxic habitats, and description of the family Lacipirellulaceae.</title>
        <authorList>
            <person name="Dedysh S.N."/>
            <person name="Kulichevskaya I.S."/>
            <person name="Beletsky A.V."/>
            <person name="Rakitin A.L."/>
            <person name="Mardanov A.V."/>
            <person name="Ivanova A.A."/>
            <person name="Saltykova V.X."/>
            <person name="Rijpstra W.I.C."/>
            <person name="Sinninghe Damste J.S."/>
            <person name="Ravin N.V."/>
        </authorList>
    </citation>
    <scope>NUCLEOTIDE SEQUENCE [LARGE SCALE GENOMIC DNA]</scope>
    <source>
        <strain evidence="5">PX69</strain>
    </source>
</reference>
<dbReference type="PROSITE" id="PS51766">
    <property type="entry name" value="DOCKERIN"/>
    <property type="match status" value="1"/>
</dbReference>
<gene>
    <name evidence="4" type="ORF">PLANPX_0818</name>
</gene>
<dbReference type="KEGG" id="lpav:PLANPX_0818"/>
<dbReference type="InterPro" id="IPR018247">
    <property type="entry name" value="EF_Hand_1_Ca_BS"/>
</dbReference>
<protein>
    <recommendedName>
        <fullName evidence="3">Dockerin domain-containing protein</fullName>
    </recommendedName>
</protein>
<dbReference type="EMBL" id="AP021861">
    <property type="protein sequence ID" value="BBO31206.1"/>
    <property type="molecule type" value="Genomic_DNA"/>
</dbReference>
<dbReference type="PROSITE" id="PS00018">
    <property type="entry name" value="EF_HAND_1"/>
    <property type="match status" value="2"/>
</dbReference>
<feature type="domain" description="Dockerin" evidence="3">
    <location>
        <begin position="1694"/>
        <end position="1759"/>
    </location>
</feature>
<dbReference type="PANTHER" id="PTHR44103:SF1">
    <property type="entry name" value="PROPROTEIN CONVERTASE P"/>
    <property type="match status" value="1"/>
</dbReference>
<name>A0A5K7XA52_9BACT</name>
<feature type="compositionally biased region" description="Basic residues" evidence="2">
    <location>
        <begin position="1"/>
        <end position="14"/>
    </location>
</feature>
<feature type="region of interest" description="Disordered" evidence="2">
    <location>
        <begin position="578"/>
        <end position="598"/>
    </location>
</feature>
<dbReference type="InterPro" id="IPR013517">
    <property type="entry name" value="FG-GAP"/>
</dbReference>
<proteinExistence type="predicted"/>
<dbReference type="InterPro" id="IPR028994">
    <property type="entry name" value="Integrin_alpha_N"/>
</dbReference>
<dbReference type="SUPFAM" id="SSF63446">
    <property type="entry name" value="Type I dockerin domain"/>
    <property type="match status" value="1"/>
</dbReference>
<feature type="region of interest" description="Disordered" evidence="2">
    <location>
        <begin position="1"/>
        <end position="21"/>
    </location>
</feature>
<evidence type="ECO:0000259" key="3">
    <source>
        <dbReference type="PROSITE" id="PS51766"/>
    </source>
</evidence>
<evidence type="ECO:0000256" key="2">
    <source>
        <dbReference type="SAM" id="MobiDB-lite"/>
    </source>
</evidence>
<evidence type="ECO:0000256" key="1">
    <source>
        <dbReference type="ARBA" id="ARBA00022729"/>
    </source>
</evidence>
<dbReference type="Gene3D" id="1.10.1330.10">
    <property type="entry name" value="Dockerin domain"/>
    <property type="match status" value="1"/>
</dbReference>
<dbReference type="InterPro" id="IPR036439">
    <property type="entry name" value="Dockerin_dom_sf"/>
</dbReference>
<dbReference type="Pfam" id="PF20009">
    <property type="entry name" value="GEVED"/>
    <property type="match status" value="3"/>
</dbReference>
<dbReference type="Pfam" id="PF13517">
    <property type="entry name" value="FG-GAP_3"/>
    <property type="match status" value="8"/>
</dbReference>
<keyword evidence="1" id="KW-0732">Signal</keyword>
<evidence type="ECO:0000313" key="5">
    <source>
        <dbReference type="Proteomes" id="UP000326837"/>
    </source>
</evidence>
<dbReference type="InterPro" id="IPR045474">
    <property type="entry name" value="GEVED"/>
</dbReference>
<keyword evidence="5" id="KW-1185">Reference proteome</keyword>
<feature type="region of interest" description="Disordered" evidence="2">
    <location>
        <begin position="1088"/>
        <end position="1123"/>
    </location>
</feature>
<dbReference type="Gene3D" id="2.130.10.130">
    <property type="entry name" value="Integrin alpha, N-terminal"/>
    <property type="match status" value="1"/>
</dbReference>
<sequence length="1898" mass="197907">MSRRSRSSHRHRSTAHASANRTLGRTCATRLGIEQLECRLLLAADYGDAPDTYGTSIAAGGAYHESATWFLGATRDTEADGAPTAFADGDGADEDGVTFSPLRAGVEAVARVFVTQPSSSNPPVLKLDAWIDFDGDSTFSGALERIATGVAVSAGQNLLQFNIPADAAQGATYARFRLSSTGSTGPRGNGGLGEVEDYAVQIQAPNAGSGNFLEQLIVNGNKGASSLYPVDMDRDGDLDLVVNDVDLRQITWHRNDGGKFTQLTTNANGLNSRVLAADCNSDGQMDILVVRSGSTATWVWKTTSGVYAQTSLIDGRAAVPADMAKDGRLDVLVAGANPQTFRILRDSSTVSPTNAATGTTPATAVDAADVDGDGDIDFIGGTAGDNTIAWYEYLSAQAGYARRVISTDVSGVSSASLVDFDHDGDLDVLTYAAGDGEIEWFENNGAQSFTRHLLATISGVVELNHADVDGDGDFDLLVAAGAAGAKLLTNDGQQAFAESTLPTSSLVGIQTIAAGDFDGDGILEIAVGGSSGTANGTGYLALLRRQATLDFGDAPASYGTTLAQNGARHYPVGPMLGAGRDAEIDGGSPSAEDGADEDGVTLGELQVGDSAASIIVKVQNAPAGAQLDAWIDFDGDGTFNGTNERIATSRVVTEGDNAMMFAIPADAASGSTYARFRLTRAGGTLGPLGAAVDGEVEDYAVTISPPGSDGGLFGSRTSLTAGTSGTIVVAVDLDRDGKLDILSGTSPTNWYRNTGNGEFVRQSITLTSYGLAESLQVADLDGDGDLDFLIKTPNILAWYENLGNQTFRSTQLSTAVSGALQPIVVDFDRDGDVDIVLAGSSNQGVQIIENVGGRTFAARQLFAFGTGVNFSRVTAVAVADADSDGLLDVYLAPDHYTTQLMLYRNAGNGTFSGTVIVSSAFSNSDRTRMLAPIDFDGDGDVDLAMTFADYAGYDRSVGWYENRGNGEVDYRLAAEGLGQSRQTVVADVDGDGDFDFVTSYLAYERVYWHENVGNGLFIARLVTADLTRVGNFPTGIALGDFDGDSDLDVAFASQLTSAVGWVRQIAAATADYGDAPFPYPVTASANGPTHLATGPRLGNDRDVEQAADNSPTGAGDGPDDDGVTITPFRVGQFGATLTVNLQNAPAGAKLDAWIDFDGDGNWSRAEERIAASLALAEGDNVIAFDVPAWAMAGASYARFRVSTIGGLGYIGAAIDGEVEDHAVVISPPTAATGPFFELHAIDESYLGYRNASVIVDLDGDGDNDVVVHSYAANGLVWYDNNGAGQFTARTLQGTTGVITSLVTLKAADVDLDGDVDLVARDVSGYSVNWFANDGSQVFTPRVVRGYSADPNLRDFVLADVEGDGDVDLLGAGQWSPNLATTSSGSLPFYSYGNSTYATAFADVDRNGFLDVLISNRFSSDFNLGSAQFVINGFTQPNVLPGFNEVIRYVAAADLDQDGDLDLILNVSNATEGLVWMENDGRMGYTRRVIDAGSQSQPYALIAADVDGDGDLDVLTSSSTETAWFENDGSEAFVKHLVMNEGGLASLADMNGDGKLDLVTNISSRDGIMNYGLAWHELTDRQVSVTAAPAEVREANGESIVFTFTRTGNLTGEITVPFAVGGAARFGVDYAVTGAASFDATSGTITFADGVDVVEVIVTPIDDAVKEMNEAVALTIQPLAGYSIGTALAVTTIITEELSGDYNSDGIVDGADFLAWQRGFGQSVEPVGSDADGNRDGDVDGDDLAVWRSNFGRVTPAVPPAEAAAALSATAAPFAVAALVAEEEQRAASDAAASAKLADPAQPWYGALASDRGAFASASSASLSTVLPKRSTGRKHDAVDAAFAGLQSWAAQRPLASTPTAQGWAARFSATESAEHSAEDEAGLDELAREFVVEFSVAE</sequence>
<dbReference type="PANTHER" id="PTHR44103">
    <property type="entry name" value="PROPROTEIN CONVERTASE P"/>
    <property type="match status" value="1"/>
</dbReference>
<organism evidence="4 5">
    <name type="scientific">Lacipirellula parvula</name>
    <dbReference type="NCBI Taxonomy" id="2650471"/>
    <lineage>
        <taxon>Bacteria</taxon>
        <taxon>Pseudomonadati</taxon>
        <taxon>Planctomycetota</taxon>
        <taxon>Planctomycetia</taxon>
        <taxon>Pirellulales</taxon>
        <taxon>Lacipirellulaceae</taxon>
        <taxon>Lacipirellula</taxon>
    </lineage>
</organism>
<dbReference type="InterPro" id="IPR016134">
    <property type="entry name" value="Dockerin_dom"/>
</dbReference>
<evidence type="ECO:0000313" key="4">
    <source>
        <dbReference type="EMBL" id="BBO31206.1"/>
    </source>
</evidence>